<proteinExistence type="inferred from homology"/>
<dbReference type="Pfam" id="PF07947">
    <property type="entry name" value="YhhN"/>
    <property type="match status" value="1"/>
</dbReference>
<dbReference type="Proteomes" id="UP000030002">
    <property type="component" value="Unassembled WGS sequence"/>
</dbReference>
<dbReference type="AlphaFoldDB" id="A0A0A0JGJ3"/>
<keyword evidence="8" id="KW-1185">Reference proteome</keyword>
<feature type="transmembrane region" description="Helical" evidence="6">
    <location>
        <begin position="176"/>
        <end position="195"/>
    </location>
</feature>
<evidence type="ECO:0000256" key="3">
    <source>
        <dbReference type="ARBA" id="ARBA00022692"/>
    </source>
</evidence>
<dbReference type="InterPro" id="IPR012506">
    <property type="entry name" value="TMEM86B-like"/>
</dbReference>
<feature type="transmembrane region" description="Helical" evidence="6">
    <location>
        <begin position="66"/>
        <end position="88"/>
    </location>
</feature>
<dbReference type="eggNOG" id="COG3714">
    <property type="taxonomic scope" value="Bacteria"/>
</dbReference>
<comment type="subcellular location">
    <subcellularLocation>
        <location evidence="1">Membrane</location>
        <topology evidence="1">Multi-pass membrane protein</topology>
    </subcellularLocation>
</comment>
<name>A0A0A0JGJ3_9MICO</name>
<comment type="caution">
    <text evidence="7">The sequence shown here is derived from an EMBL/GenBank/DDBJ whole genome shotgun (WGS) entry which is preliminary data.</text>
</comment>
<dbReference type="PANTHER" id="PTHR31885">
    <property type="entry name" value="GH04784P"/>
    <property type="match status" value="1"/>
</dbReference>
<feature type="transmembrane region" description="Helical" evidence="6">
    <location>
        <begin position="100"/>
        <end position="120"/>
    </location>
</feature>
<comment type="similarity">
    <text evidence="2">Belongs to the TMEM86 family.</text>
</comment>
<feature type="transmembrane region" description="Helical" evidence="6">
    <location>
        <begin position="126"/>
        <end position="143"/>
    </location>
</feature>
<evidence type="ECO:0000256" key="1">
    <source>
        <dbReference type="ARBA" id="ARBA00004141"/>
    </source>
</evidence>
<evidence type="ECO:0000256" key="6">
    <source>
        <dbReference type="SAM" id="Phobius"/>
    </source>
</evidence>
<accession>A0A0A0JGJ3</accession>
<dbReference type="STRING" id="1385520.N802_01365"/>
<gene>
    <name evidence="7" type="ORF">N802_01365</name>
</gene>
<evidence type="ECO:0000256" key="4">
    <source>
        <dbReference type="ARBA" id="ARBA00022989"/>
    </source>
</evidence>
<reference evidence="7 8" key="1">
    <citation type="submission" date="2013-08" db="EMBL/GenBank/DDBJ databases">
        <title>The genome sequence of Knoellia sinensis.</title>
        <authorList>
            <person name="Zhu W."/>
            <person name="Wang G."/>
        </authorList>
    </citation>
    <scope>NUCLEOTIDE SEQUENCE [LARGE SCALE GENOMIC DNA]</scope>
    <source>
        <strain evidence="7 8">KCTC 19936</strain>
    </source>
</reference>
<evidence type="ECO:0000256" key="2">
    <source>
        <dbReference type="ARBA" id="ARBA00007375"/>
    </source>
</evidence>
<keyword evidence="3 6" id="KW-0812">Transmembrane</keyword>
<evidence type="ECO:0000256" key="5">
    <source>
        <dbReference type="ARBA" id="ARBA00023136"/>
    </source>
</evidence>
<dbReference type="PANTHER" id="PTHR31885:SF6">
    <property type="entry name" value="GH04784P"/>
    <property type="match status" value="1"/>
</dbReference>
<dbReference type="GO" id="GO:0016787">
    <property type="term" value="F:hydrolase activity"/>
    <property type="evidence" value="ECO:0007669"/>
    <property type="project" value="TreeGrafter"/>
</dbReference>
<evidence type="ECO:0000313" key="7">
    <source>
        <dbReference type="EMBL" id="KGN34741.1"/>
    </source>
</evidence>
<sequence length="202" mass="21440">MVLVHLVAQWRDADGVANATQWLAVPCLVVALVAQTRLGSRLARLTAAGLVWSWVGDTLPDFVPEAVSFIVLMGAFLVAHVFFIAGFWPWRRESLLHSRIAWVYGAAAVVLVVACAPEAGPLAVGVAVYAAALAVMALLAAGIDRLAGIGGVLFVVSDALIAIRTFVPWVQVPENGFLVMATYLAALLLMILGVLRRLASRA</sequence>
<evidence type="ECO:0000313" key="8">
    <source>
        <dbReference type="Proteomes" id="UP000030002"/>
    </source>
</evidence>
<keyword evidence="4 6" id="KW-1133">Transmembrane helix</keyword>
<keyword evidence="5 6" id="KW-0472">Membrane</keyword>
<evidence type="ECO:0008006" key="9">
    <source>
        <dbReference type="Google" id="ProtNLM"/>
    </source>
</evidence>
<protein>
    <recommendedName>
        <fullName evidence="9">YhhN family protein</fullName>
    </recommendedName>
</protein>
<organism evidence="7 8">
    <name type="scientific">Knoellia sinensis KCTC 19936</name>
    <dbReference type="NCBI Taxonomy" id="1385520"/>
    <lineage>
        <taxon>Bacteria</taxon>
        <taxon>Bacillati</taxon>
        <taxon>Actinomycetota</taxon>
        <taxon>Actinomycetes</taxon>
        <taxon>Micrococcales</taxon>
        <taxon>Intrasporangiaceae</taxon>
        <taxon>Knoellia</taxon>
    </lineage>
</organism>
<dbReference type="EMBL" id="AVPJ01000001">
    <property type="protein sequence ID" value="KGN34741.1"/>
    <property type="molecule type" value="Genomic_DNA"/>
</dbReference>
<dbReference type="GO" id="GO:0016020">
    <property type="term" value="C:membrane"/>
    <property type="evidence" value="ECO:0007669"/>
    <property type="project" value="UniProtKB-SubCell"/>
</dbReference>
<feature type="transmembrane region" description="Helical" evidence="6">
    <location>
        <begin position="150"/>
        <end position="170"/>
    </location>
</feature>